<dbReference type="PANTHER" id="PTHR34383:SF3">
    <property type="entry name" value="POLYPHOSPHATE:AMP PHOSPHOTRANSFERASE"/>
    <property type="match status" value="1"/>
</dbReference>
<evidence type="ECO:0000256" key="2">
    <source>
        <dbReference type="ARBA" id="ARBA00022777"/>
    </source>
</evidence>
<accession>A0A0R1PEG6</accession>
<keyword evidence="2" id="KW-0418">Kinase</keyword>
<keyword evidence="1" id="KW-0808">Transferase</keyword>
<dbReference type="EMBL" id="AZEQ01000002">
    <property type="protein sequence ID" value="KRL26776.1"/>
    <property type="molecule type" value="Genomic_DNA"/>
</dbReference>
<evidence type="ECO:0000313" key="5">
    <source>
        <dbReference type="Proteomes" id="UP000050901"/>
    </source>
</evidence>
<dbReference type="PATRIC" id="fig|1423771.3.peg.918"/>
<dbReference type="InterPro" id="IPR016898">
    <property type="entry name" value="Polyphosphate_phosphotransfera"/>
</dbReference>
<dbReference type="GO" id="GO:0008976">
    <property type="term" value="F:polyphosphate kinase activity"/>
    <property type="evidence" value="ECO:0007669"/>
    <property type="project" value="InterPro"/>
</dbReference>
<dbReference type="NCBIfam" id="TIGR03709">
    <property type="entry name" value="PPK2_rel_1"/>
    <property type="match status" value="1"/>
</dbReference>
<organism evidence="4 5">
    <name type="scientific">Limosilactobacillus mucosae DSM 13345</name>
    <dbReference type="NCBI Taxonomy" id="1423771"/>
    <lineage>
        <taxon>Bacteria</taxon>
        <taxon>Bacillati</taxon>
        <taxon>Bacillota</taxon>
        <taxon>Bacilli</taxon>
        <taxon>Lactobacillales</taxon>
        <taxon>Lactobacillaceae</taxon>
        <taxon>Limosilactobacillus</taxon>
    </lineage>
</organism>
<protein>
    <recommendedName>
        <fullName evidence="3">Polyphosphate kinase-2-related domain-containing protein</fullName>
    </recommendedName>
</protein>
<dbReference type="AlphaFoldDB" id="A0A0R1PEG6"/>
<dbReference type="Gene3D" id="3.40.50.300">
    <property type="entry name" value="P-loop containing nucleotide triphosphate hydrolases"/>
    <property type="match status" value="1"/>
</dbReference>
<dbReference type="PIRSF" id="PIRSF028756">
    <property type="entry name" value="PPK2_prd"/>
    <property type="match status" value="1"/>
</dbReference>
<evidence type="ECO:0000256" key="1">
    <source>
        <dbReference type="ARBA" id="ARBA00022679"/>
    </source>
</evidence>
<name>A0A0R1PEG6_LIMMU</name>
<gene>
    <name evidence="4" type="ORF">FC47_GL000910</name>
</gene>
<proteinExistence type="predicted"/>
<evidence type="ECO:0000313" key="4">
    <source>
        <dbReference type="EMBL" id="KRL26776.1"/>
    </source>
</evidence>
<comment type="caution">
    <text evidence="4">The sequence shown here is derived from an EMBL/GenBank/DDBJ whole genome shotgun (WGS) entry which is preliminary data.</text>
</comment>
<reference evidence="4 5" key="1">
    <citation type="journal article" date="2015" name="Genome Announc.">
        <title>Expanding the biotechnology potential of lactobacilli through comparative genomics of 213 strains and associated genera.</title>
        <authorList>
            <person name="Sun Z."/>
            <person name="Harris H.M."/>
            <person name="McCann A."/>
            <person name="Guo C."/>
            <person name="Argimon S."/>
            <person name="Zhang W."/>
            <person name="Yang X."/>
            <person name="Jeffery I.B."/>
            <person name="Cooney J.C."/>
            <person name="Kagawa T.F."/>
            <person name="Liu W."/>
            <person name="Song Y."/>
            <person name="Salvetti E."/>
            <person name="Wrobel A."/>
            <person name="Rasinkangas P."/>
            <person name="Parkhill J."/>
            <person name="Rea M.C."/>
            <person name="O'Sullivan O."/>
            <person name="Ritari J."/>
            <person name="Douillard F.P."/>
            <person name="Paul Ross R."/>
            <person name="Yang R."/>
            <person name="Briner A.E."/>
            <person name="Felis G.E."/>
            <person name="de Vos W.M."/>
            <person name="Barrangou R."/>
            <person name="Klaenhammer T.R."/>
            <person name="Caufield P.W."/>
            <person name="Cui Y."/>
            <person name="Zhang H."/>
            <person name="O'Toole P.W."/>
        </authorList>
    </citation>
    <scope>NUCLEOTIDE SEQUENCE [LARGE SCALE GENOMIC DNA]</scope>
    <source>
        <strain evidence="4 5">DSM 13345</strain>
    </source>
</reference>
<sequence length="320" mass="37032">MIGGIVAVQCGIIVFNDVLKGVFAMDTKQYKFVGKDFDIEAAPTKIDGYNDEDMAMVENVKGQIEANLKKLKKFQKKMYSRSRYGVVLVFQALDAAGKDSMIAHIFSGIDPVGFTVNNFKQPSKTDLSHDYLWRIHQKLPERGAIGVLNRSYYEDVLVSRVHPELILNANLPNVLSIDDVNDAFWDGRYEDIRQFEKYLTRNGYVVLKFFLHVSKGEQKKRFERRITMPEKNWKFSASDIKERQYWDEYQLAYEKAINETATKNNPWYVIPSDSKWYSRLVVSDILTKRLGKLDLSFPEVTAEQKAAMDDALHRLENEKD</sequence>
<dbReference type="InterPro" id="IPR027417">
    <property type="entry name" value="P-loop_NTPase"/>
</dbReference>
<feature type="domain" description="Polyphosphate kinase-2-related" evidence="3">
    <location>
        <begin position="62"/>
        <end position="290"/>
    </location>
</feature>
<dbReference type="InterPro" id="IPR022300">
    <property type="entry name" value="PPK2-rel_1"/>
</dbReference>
<dbReference type="Pfam" id="PF03976">
    <property type="entry name" value="PPK2"/>
    <property type="match status" value="1"/>
</dbReference>
<dbReference type="InterPro" id="IPR022488">
    <property type="entry name" value="PPK2-related"/>
</dbReference>
<dbReference type="Proteomes" id="UP000050901">
    <property type="component" value="Unassembled WGS sequence"/>
</dbReference>
<dbReference type="PANTHER" id="PTHR34383">
    <property type="entry name" value="POLYPHOSPHATE:AMP PHOSPHOTRANSFERASE-RELATED"/>
    <property type="match status" value="1"/>
</dbReference>
<evidence type="ECO:0000259" key="3">
    <source>
        <dbReference type="Pfam" id="PF03976"/>
    </source>
</evidence>
<dbReference type="SUPFAM" id="SSF52540">
    <property type="entry name" value="P-loop containing nucleoside triphosphate hydrolases"/>
    <property type="match status" value="1"/>
</dbReference>
<dbReference type="GO" id="GO:0006797">
    <property type="term" value="P:polyphosphate metabolic process"/>
    <property type="evidence" value="ECO:0007669"/>
    <property type="project" value="InterPro"/>
</dbReference>